<comment type="caution">
    <text evidence="1">The sequence shown here is derived from an EMBL/GenBank/DDBJ whole genome shotgun (WGS) entry which is preliminary data.</text>
</comment>
<dbReference type="PATRIC" id="fig|660596.6.peg.613"/>
<sequence>MNANVIKEVEALNRIQARNNFPAVVDEDEKGSTFIPVKRLS</sequence>
<protein>
    <submittedName>
        <fullName evidence="1">Uncharacterized protein</fullName>
    </submittedName>
</protein>
<name>H3R9P7_PANSE</name>
<evidence type="ECO:0000313" key="1">
    <source>
        <dbReference type="EMBL" id="EHU01910.1"/>
    </source>
</evidence>
<gene>
    <name evidence="1" type="ORF">CKS_0378</name>
</gene>
<accession>H3R9P7</accession>
<dbReference type="EMBL" id="AHIE01000002">
    <property type="protein sequence ID" value="EHU01910.1"/>
    <property type="molecule type" value="Genomic_DNA"/>
</dbReference>
<evidence type="ECO:0000313" key="2">
    <source>
        <dbReference type="Proteomes" id="UP000005050"/>
    </source>
</evidence>
<proteinExistence type="predicted"/>
<dbReference type="RefSeq" id="WP_006118092.1">
    <property type="nucleotide sequence ID" value="NZ_AHIE01000002.1"/>
</dbReference>
<organism evidence="1 2">
    <name type="scientific">Pantoea stewartii subsp. stewartii DC283</name>
    <dbReference type="NCBI Taxonomy" id="660596"/>
    <lineage>
        <taxon>Bacteria</taxon>
        <taxon>Pseudomonadati</taxon>
        <taxon>Pseudomonadota</taxon>
        <taxon>Gammaproteobacteria</taxon>
        <taxon>Enterobacterales</taxon>
        <taxon>Erwiniaceae</taxon>
        <taxon>Pantoea</taxon>
    </lineage>
</organism>
<dbReference type="AlphaFoldDB" id="H3R9P7"/>
<reference evidence="1 2" key="1">
    <citation type="journal article" date="2012" name="Mol. Microbiol.">
        <title>The genetic and structural basis of two distinct terminal side branch residues in stewartan and amylovoran exopolysaccharides and their potential role in host adaptation.</title>
        <authorList>
            <person name="Wang X."/>
            <person name="Yang F."/>
            <person name="von Bodman S.B."/>
        </authorList>
    </citation>
    <scope>NUCLEOTIDE SEQUENCE [LARGE SCALE GENOMIC DNA]</scope>
    <source>
        <strain evidence="1 2">DC283</strain>
    </source>
</reference>
<dbReference type="Proteomes" id="UP000005050">
    <property type="component" value="Unassembled WGS sequence"/>
</dbReference>